<dbReference type="GO" id="GO:0016779">
    <property type="term" value="F:nucleotidyltransferase activity"/>
    <property type="evidence" value="ECO:0007669"/>
    <property type="project" value="InterPro"/>
</dbReference>
<protein>
    <submittedName>
        <fullName evidence="2">Nucleotidyltransferase domain-containing protein</fullName>
    </submittedName>
</protein>
<evidence type="ECO:0000313" key="3">
    <source>
        <dbReference type="Proteomes" id="UP000823935"/>
    </source>
</evidence>
<sequence>MRAVWEKGATNGTQDRHQRMLTQAKERIFQSPVSPYIRELYLYGSMARGEETWESDVDLFLVLDEPETGVDRELKREILYLKGSISGDDIRDPEVDLKVVFGDAWKTSSQIYYDNVRREGIKLWEKN</sequence>
<dbReference type="Proteomes" id="UP000823935">
    <property type="component" value="Unassembled WGS sequence"/>
</dbReference>
<reference evidence="2" key="1">
    <citation type="submission" date="2020-10" db="EMBL/GenBank/DDBJ databases">
        <authorList>
            <person name="Gilroy R."/>
        </authorList>
    </citation>
    <scope>NUCLEOTIDE SEQUENCE</scope>
    <source>
        <strain evidence="2">CHK190-19873</strain>
    </source>
</reference>
<evidence type="ECO:0000313" key="2">
    <source>
        <dbReference type="EMBL" id="HIS30845.1"/>
    </source>
</evidence>
<dbReference type="CDD" id="cd05403">
    <property type="entry name" value="NT_KNTase_like"/>
    <property type="match status" value="1"/>
</dbReference>
<dbReference type="EMBL" id="DVIQ01000024">
    <property type="protein sequence ID" value="HIS30845.1"/>
    <property type="molecule type" value="Genomic_DNA"/>
</dbReference>
<evidence type="ECO:0000259" key="1">
    <source>
        <dbReference type="Pfam" id="PF01909"/>
    </source>
</evidence>
<name>A0A9D1JJ92_9FIRM</name>
<organism evidence="2 3">
    <name type="scientific">Candidatus Limivivens intestinipullorum</name>
    <dbReference type="NCBI Taxonomy" id="2840858"/>
    <lineage>
        <taxon>Bacteria</taxon>
        <taxon>Bacillati</taxon>
        <taxon>Bacillota</taxon>
        <taxon>Clostridia</taxon>
        <taxon>Lachnospirales</taxon>
        <taxon>Lachnospiraceae</taxon>
        <taxon>Lachnospiraceae incertae sedis</taxon>
        <taxon>Candidatus Limivivens</taxon>
    </lineage>
</organism>
<dbReference type="AlphaFoldDB" id="A0A9D1JJ92"/>
<dbReference type="InterPro" id="IPR052548">
    <property type="entry name" value="Type_VII_TA_antitoxin"/>
</dbReference>
<dbReference type="InterPro" id="IPR043519">
    <property type="entry name" value="NT_sf"/>
</dbReference>
<dbReference type="Pfam" id="PF01909">
    <property type="entry name" value="NTP_transf_2"/>
    <property type="match status" value="1"/>
</dbReference>
<dbReference type="PANTHER" id="PTHR33933">
    <property type="entry name" value="NUCLEOTIDYLTRANSFERASE"/>
    <property type="match status" value="1"/>
</dbReference>
<comment type="caution">
    <text evidence="2">The sequence shown here is derived from an EMBL/GenBank/DDBJ whole genome shotgun (WGS) entry which is preliminary data.</text>
</comment>
<dbReference type="Gene3D" id="3.30.460.10">
    <property type="entry name" value="Beta Polymerase, domain 2"/>
    <property type="match status" value="1"/>
</dbReference>
<dbReference type="PANTHER" id="PTHR33933:SF1">
    <property type="entry name" value="PROTEIN ADENYLYLTRANSFERASE MNTA-RELATED"/>
    <property type="match status" value="1"/>
</dbReference>
<dbReference type="SUPFAM" id="SSF81301">
    <property type="entry name" value="Nucleotidyltransferase"/>
    <property type="match status" value="1"/>
</dbReference>
<dbReference type="InterPro" id="IPR002934">
    <property type="entry name" value="Polymerase_NTP_transf_dom"/>
</dbReference>
<gene>
    <name evidence="2" type="ORF">IAB44_04740</name>
</gene>
<reference evidence="2" key="2">
    <citation type="journal article" date="2021" name="PeerJ">
        <title>Extensive microbial diversity within the chicken gut microbiome revealed by metagenomics and culture.</title>
        <authorList>
            <person name="Gilroy R."/>
            <person name="Ravi A."/>
            <person name="Getino M."/>
            <person name="Pursley I."/>
            <person name="Horton D.L."/>
            <person name="Alikhan N.F."/>
            <person name="Baker D."/>
            <person name="Gharbi K."/>
            <person name="Hall N."/>
            <person name="Watson M."/>
            <person name="Adriaenssens E.M."/>
            <person name="Foster-Nyarko E."/>
            <person name="Jarju S."/>
            <person name="Secka A."/>
            <person name="Antonio M."/>
            <person name="Oren A."/>
            <person name="Chaudhuri R.R."/>
            <person name="La Ragione R."/>
            <person name="Hildebrand F."/>
            <person name="Pallen M.J."/>
        </authorList>
    </citation>
    <scope>NUCLEOTIDE SEQUENCE</scope>
    <source>
        <strain evidence="2">CHK190-19873</strain>
    </source>
</reference>
<feature type="domain" description="Polymerase nucleotidyl transferase" evidence="1">
    <location>
        <begin position="29"/>
        <end position="87"/>
    </location>
</feature>
<accession>A0A9D1JJ92</accession>
<proteinExistence type="predicted"/>